<gene>
    <name evidence="1" type="ORF">BsIDN1_66150</name>
</gene>
<proteinExistence type="predicted"/>
<name>A0A5S9MHR8_BACIA</name>
<dbReference type="Proteomes" id="UP000464658">
    <property type="component" value="Chromosome"/>
</dbReference>
<sequence>MDERILTAVQKLADGKNNAANCCGRKKQEVEAKAKELGLTLDGVDVYDPHTYEGFLKSLYKLS</sequence>
<organism evidence="1 2">
    <name type="scientific">Bacillus safensis</name>
    <dbReference type="NCBI Taxonomy" id="561879"/>
    <lineage>
        <taxon>Bacteria</taxon>
        <taxon>Bacillati</taxon>
        <taxon>Bacillota</taxon>
        <taxon>Bacilli</taxon>
        <taxon>Bacillales</taxon>
        <taxon>Bacillaceae</taxon>
        <taxon>Bacillus</taxon>
    </lineage>
</organism>
<protein>
    <submittedName>
        <fullName evidence="1">Uncharacterized protein</fullName>
    </submittedName>
</protein>
<dbReference type="InterPro" id="IPR042113">
    <property type="entry name" value="P_AcTrfase_dom1"/>
</dbReference>
<evidence type="ECO:0000313" key="1">
    <source>
        <dbReference type="EMBL" id="BBP92997.1"/>
    </source>
</evidence>
<dbReference type="EMBL" id="AP021906">
    <property type="protein sequence ID" value="BBP92997.1"/>
    <property type="molecule type" value="Genomic_DNA"/>
</dbReference>
<dbReference type="Gene3D" id="3.40.50.10950">
    <property type="match status" value="1"/>
</dbReference>
<evidence type="ECO:0000313" key="2">
    <source>
        <dbReference type="Proteomes" id="UP000464658"/>
    </source>
</evidence>
<dbReference type="AlphaFoldDB" id="A0A5S9MHR8"/>
<reference evidence="1 2" key="1">
    <citation type="submission" date="2019-12" db="EMBL/GenBank/DDBJ databases">
        <title>Full genome sequence of a Bacillus safensis strain isolated from commercially available natto in Indonesia.</title>
        <authorList>
            <person name="Yoshida M."/>
            <person name="Uomi M."/>
            <person name="Waturangi D."/>
            <person name="Ekaputri J.J."/>
            <person name="Setiamarga D.H.E."/>
        </authorList>
    </citation>
    <scope>NUCLEOTIDE SEQUENCE [LARGE SCALE GENOMIC DNA]</scope>
    <source>
        <strain evidence="1 2">IDN1</strain>
    </source>
</reference>
<accession>A0A5S9MHR8</accession>